<feature type="transmembrane region" description="Helical" evidence="10">
    <location>
        <begin position="12"/>
        <end position="30"/>
    </location>
</feature>
<dbReference type="GO" id="GO:0106408">
    <property type="term" value="F:diadenylate cyclase activity"/>
    <property type="evidence" value="ECO:0007669"/>
    <property type="project" value="UniProtKB-EC"/>
</dbReference>
<evidence type="ECO:0000256" key="2">
    <source>
        <dbReference type="ARBA" id="ARBA00022475"/>
    </source>
</evidence>
<evidence type="ECO:0000256" key="1">
    <source>
        <dbReference type="ARBA" id="ARBA00000877"/>
    </source>
</evidence>
<accession>B1GZL0</accession>
<comment type="catalytic activity">
    <reaction evidence="1 10">
        <text>2 ATP = 3',3'-c-di-AMP + 2 diphosphate</text>
        <dbReference type="Rhea" id="RHEA:35655"/>
        <dbReference type="ChEBI" id="CHEBI:30616"/>
        <dbReference type="ChEBI" id="CHEBI:33019"/>
        <dbReference type="ChEBI" id="CHEBI:71500"/>
        <dbReference type="EC" id="2.7.7.85"/>
    </reaction>
</comment>
<dbReference type="PIRSF" id="PIRSF004793">
    <property type="entry name" value="UCP004793"/>
    <property type="match status" value="1"/>
</dbReference>
<feature type="transmembrane region" description="Helical" evidence="10">
    <location>
        <begin position="37"/>
        <end position="59"/>
    </location>
</feature>
<evidence type="ECO:0000256" key="4">
    <source>
        <dbReference type="ARBA" id="ARBA00022692"/>
    </source>
</evidence>
<evidence type="ECO:0000256" key="5">
    <source>
        <dbReference type="ARBA" id="ARBA00022695"/>
    </source>
</evidence>
<keyword evidence="8 10" id="KW-1133">Transmembrane helix</keyword>
<dbReference type="HOGENOM" id="CLU_038561_0_0_0"/>
<evidence type="ECO:0000256" key="9">
    <source>
        <dbReference type="ARBA" id="ARBA00023136"/>
    </source>
</evidence>
<dbReference type="InterPro" id="IPR036888">
    <property type="entry name" value="DNA_integrity_DisA_N_sf"/>
</dbReference>
<comment type="similarity">
    <text evidence="10">Belongs to the adenylate cyclase family. DacA/CdaA subfamily.</text>
</comment>
<dbReference type="InterPro" id="IPR050338">
    <property type="entry name" value="DisA"/>
</dbReference>
<dbReference type="PANTHER" id="PTHR34185">
    <property type="entry name" value="DIADENYLATE CYCLASE"/>
    <property type="match status" value="1"/>
</dbReference>
<dbReference type="Pfam" id="PF02457">
    <property type="entry name" value="DAC"/>
    <property type="match status" value="1"/>
</dbReference>
<sequence>METMLNIYNTYIVNILDIFILAIVFYRVVLIIKGTMAIQIIVGILFILGFTIVAEYVLYLRVLSWLLSRLWVTAVVIFAVIFQTEIRSVLARLGGQLWGLKAKVKDSYIIEIVEAVEDLSVSMSGGLIAIEKEIGLKNFAETGIPLNADISKELLLSIFKNKSAPLHDGAIIIFKDKISAAGCLLPLNNDTGVEILGTRHRSALGLSEVTDAVIIVVSEETGRISVAYKGELSFNISSAELRKIISINGEAEVKMKRLYIKMRENWQLKLLALCLAIFVWLYVVGYK</sequence>
<dbReference type="PATRIC" id="fig|471821.5.peg.315"/>
<dbReference type="PANTHER" id="PTHR34185:SF1">
    <property type="entry name" value="DIADENYLATE CYCLASE"/>
    <property type="match status" value="1"/>
</dbReference>
<gene>
    <name evidence="10" type="primary">dacA</name>
    <name evidence="12" type="ordered locus">TGRD_208</name>
</gene>
<evidence type="ECO:0000256" key="10">
    <source>
        <dbReference type="HAMAP-Rule" id="MF_01499"/>
    </source>
</evidence>
<dbReference type="GO" id="GO:0006171">
    <property type="term" value="P:cAMP biosynthetic process"/>
    <property type="evidence" value="ECO:0007669"/>
    <property type="project" value="InterPro"/>
</dbReference>
<comment type="function">
    <text evidence="10">Catalyzes the condensation of 2 ATP molecules into cyclic di-AMP (c-di-AMP), a second messenger used to regulate differing processes in different bacteria.</text>
</comment>
<dbReference type="SUPFAM" id="SSF143597">
    <property type="entry name" value="YojJ-like"/>
    <property type="match status" value="1"/>
</dbReference>
<feature type="transmembrane region" description="Helical" evidence="10">
    <location>
        <begin position="65"/>
        <end position="82"/>
    </location>
</feature>
<comment type="subunit">
    <text evidence="10">Probably a homodimer.</text>
</comment>
<dbReference type="HAMAP" id="MF_01499">
    <property type="entry name" value="DacA"/>
    <property type="match status" value="1"/>
</dbReference>
<evidence type="ECO:0000256" key="3">
    <source>
        <dbReference type="ARBA" id="ARBA00022679"/>
    </source>
</evidence>
<keyword evidence="6 10" id="KW-0547">Nucleotide-binding</keyword>
<dbReference type="InterPro" id="IPR034701">
    <property type="entry name" value="CdaA"/>
</dbReference>
<dbReference type="AlphaFoldDB" id="B1GZL0"/>
<evidence type="ECO:0000256" key="8">
    <source>
        <dbReference type="ARBA" id="ARBA00022989"/>
    </source>
</evidence>
<keyword evidence="13" id="KW-1185">Reference proteome</keyword>
<dbReference type="Gene3D" id="3.40.1700.10">
    <property type="entry name" value="DNA integrity scanning protein, DisA, N-terminal domain"/>
    <property type="match status" value="1"/>
</dbReference>
<dbReference type="Pfam" id="PF19293">
    <property type="entry name" value="CdaA_N"/>
    <property type="match status" value="1"/>
</dbReference>
<reference evidence="13" key="1">
    <citation type="journal article" date="2008" name="Proc. Natl. Acad. Sci. U.S.A.">
        <title>Complete genome of the uncultured termite group 1 bacteria in a single host protist cell.</title>
        <authorList>
            <person name="Hongoh Y."/>
            <person name="Sharma V.K."/>
            <person name="Prakash T."/>
            <person name="Noda S."/>
            <person name="Taylor T.D."/>
            <person name="Kudo T."/>
            <person name="Sakaki Y."/>
            <person name="Toyoda A."/>
            <person name="Hattori M."/>
            <person name="Ohkuma M."/>
        </authorList>
    </citation>
    <scope>NUCLEOTIDE SEQUENCE [LARGE SCALE GENOMIC DNA]</scope>
    <source>
        <strain evidence="13">Rs-D17 genomovar Ri2008</strain>
    </source>
</reference>
<keyword evidence="9 10" id="KW-0472">Membrane</keyword>
<evidence type="ECO:0000313" key="12">
    <source>
        <dbReference type="EMBL" id="BAG13692.1"/>
    </source>
</evidence>
<dbReference type="EMBL" id="AP009510">
    <property type="protein sequence ID" value="BAG13692.1"/>
    <property type="molecule type" value="Genomic_DNA"/>
</dbReference>
<evidence type="ECO:0000256" key="6">
    <source>
        <dbReference type="ARBA" id="ARBA00022741"/>
    </source>
</evidence>
<keyword evidence="7 10" id="KW-0067">ATP-binding</keyword>
<comment type="caution">
    <text evidence="10">Lacks conserved residue(s) required for the propagation of feature annotation.</text>
</comment>
<dbReference type="PROSITE" id="PS51794">
    <property type="entry name" value="DAC"/>
    <property type="match status" value="1"/>
</dbReference>
<dbReference type="KEGG" id="rsd:TGRD_208"/>
<proteinExistence type="inferred from homology"/>
<dbReference type="NCBIfam" id="TIGR00159">
    <property type="entry name" value="diadenylate cyclase CdaA"/>
    <property type="match status" value="1"/>
</dbReference>
<dbReference type="InterPro" id="IPR014046">
    <property type="entry name" value="C-di-AMP_synthase"/>
</dbReference>
<dbReference type="STRING" id="471821.TGRD_209"/>
<evidence type="ECO:0000313" key="13">
    <source>
        <dbReference type="Proteomes" id="UP000001691"/>
    </source>
</evidence>
<dbReference type="InterPro" id="IPR003390">
    <property type="entry name" value="DNA_integrity_scan_DisA_N"/>
</dbReference>
<keyword evidence="4 10" id="KW-0812">Transmembrane</keyword>
<keyword evidence="3 10" id="KW-0808">Transferase</keyword>
<evidence type="ECO:0000256" key="7">
    <source>
        <dbReference type="ARBA" id="ARBA00022840"/>
    </source>
</evidence>
<feature type="domain" description="DAC" evidence="11">
    <location>
        <begin position="83"/>
        <end position="238"/>
    </location>
</feature>
<feature type="transmembrane region" description="Helical" evidence="10">
    <location>
        <begin position="266"/>
        <end position="285"/>
    </location>
</feature>
<protein>
    <recommendedName>
        <fullName evidence="10">Diadenylate cyclase</fullName>
        <shortName evidence="10">DAC</shortName>
        <ecNumber evidence="10">2.7.7.85</ecNumber>
    </recommendedName>
    <alternativeName>
        <fullName evidence="10">Cyclic-di-AMP synthase</fullName>
        <shortName evidence="10">c-di-AMP synthase</shortName>
    </alternativeName>
</protein>
<keyword evidence="5 10" id="KW-0548">Nucleotidyltransferase</keyword>
<dbReference type="Proteomes" id="UP000001691">
    <property type="component" value="Chromosome"/>
</dbReference>
<organism evidence="12 13">
    <name type="scientific">Endomicrobium trichonymphae</name>
    <dbReference type="NCBI Taxonomy" id="1408204"/>
    <lineage>
        <taxon>Bacteria</taxon>
        <taxon>Pseudomonadati</taxon>
        <taxon>Elusimicrobiota</taxon>
        <taxon>Endomicrobiia</taxon>
        <taxon>Endomicrobiales</taxon>
        <taxon>Endomicrobiaceae</taxon>
        <taxon>Candidatus Endomicrobiellum</taxon>
    </lineage>
</organism>
<dbReference type="RefSeq" id="WP_015423220.1">
    <property type="nucleotide sequence ID" value="NC_020419.1"/>
</dbReference>
<dbReference type="InterPro" id="IPR045585">
    <property type="entry name" value="CdaA_N"/>
</dbReference>
<evidence type="ECO:0000259" key="11">
    <source>
        <dbReference type="PROSITE" id="PS51794"/>
    </source>
</evidence>
<dbReference type="EC" id="2.7.7.85" evidence="10"/>
<dbReference type="GO" id="GO:0005524">
    <property type="term" value="F:ATP binding"/>
    <property type="evidence" value="ECO:0007669"/>
    <property type="project" value="UniProtKB-UniRule"/>
</dbReference>
<dbReference type="GO" id="GO:0004016">
    <property type="term" value="F:adenylate cyclase activity"/>
    <property type="evidence" value="ECO:0007669"/>
    <property type="project" value="UniProtKB-UniRule"/>
</dbReference>
<keyword evidence="2 10" id="KW-1003">Cell membrane</keyword>
<name>B1GZL0_ENDTX</name>